<keyword evidence="1" id="KW-0472">Membrane</keyword>
<evidence type="ECO:0008006" key="4">
    <source>
        <dbReference type="Google" id="ProtNLM"/>
    </source>
</evidence>
<keyword evidence="1" id="KW-0812">Transmembrane</keyword>
<gene>
    <name evidence="2" type="ORF">FHR80_000753</name>
</gene>
<reference evidence="2 3" key="1">
    <citation type="submission" date="2020-08" db="EMBL/GenBank/DDBJ databases">
        <title>The Agave Microbiome: Exploring the role of microbial communities in plant adaptations to desert environments.</title>
        <authorList>
            <person name="Partida-Martinez L.P."/>
        </authorList>
    </citation>
    <scope>NUCLEOTIDE SEQUENCE [LARGE SCALE GENOMIC DNA]</scope>
    <source>
        <strain evidence="2 3">RAS26</strain>
    </source>
</reference>
<reference evidence="2 3" key="2">
    <citation type="submission" date="2020-08" db="EMBL/GenBank/DDBJ databases">
        <authorList>
            <person name="Partida-Martinez L."/>
            <person name="Huntemann M."/>
            <person name="Clum A."/>
            <person name="Wang J."/>
            <person name="Palaniappan K."/>
            <person name="Ritter S."/>
            <person name="Chen I.-M."/>
            <person name="Stamatis D."/>
            <person name="Reddy T."/>
            <person name="O'Malley R."/>
            <person name="Daum C."/>
            <person name="Shapiro N."/>
            <person name="Ivanova N."/>
            <person name="Kyrpides N."/>
            <person name="Woyke T."/>
        </authorList>
    </citation>
    <scope>NUCLEOTIDE SEQUENCE [LARGE SCALE GENOMIC DNA]</scope>
    <source>
        <strain evidence="2 3">RAS26</strain>
    </source>
</reference>
<evidence type="ECO:0000256" key="1">
    <source>
        <dbReference type="SAM" id="Phobius"/>
    </source>
</evidence>
<proteinExistence type="predicted"/>
<dbReference type="EMBL" id="JACHVX010000001">
    <property type="protein sequence ID" value="MBB2921859.1"/>
    <property type="molecule type" value="Genomic_DNA"/>
</dbReference>
<dbReference type="Proteomes" id="UP000518206">
    <property type="component" value="Unassembled WGS sequence"/>
</dbReference>
<organism evidence="2 3">
    <name type="scientific">Cellulomonas cellasea</name>
    <dbReference type="NCBI Taxonomy" id="43670"/>
    <lineage>
        <taxon>Bacteria</taxon>
        <taxon>Bacillati</taxon>
        <taxon>Actinomycetota</taxon>
        <taxon>Actinomycetes</taxon>
        <taxon>Micrococcales</taxon>
        <taxon>Cellulomonadaceae</taxon>
        <taxon>Cellulomonas</taxon>
    </lineage>
</organism>
<keyword evidence="1" id="KW-1133">Transmembrane helix</keyword>
<feature type="transmembrane region" description="Helical" evidence="1">
    <location>
        <begin position="24"/>
        <end position="44"/>
    </location>
</feature>
<dbReference type="RefSeq" id="WP_260176036.1">
    <property type="nucleotide sequence ID" value="NZ_JACHVX010000001.1"/>
</dbReference>
<accession>A0A7W4UDJ9</accession>
<dbReference type="AlphaFoldDB" id="A0A7W4UDJ9"/>
<comment type="caution">
    <text evidence="2">The sequence shown here is derived from an EMBL/GenBank/DDBJ whole genome shotgun (WGS) entry which is preliminary data.</text>
</comment>
<evidence type="ECO:0000313" key="2">
    <source>
        <dbReference type="EMBL" id="MBB2921859.1"/>
    </source>
</evidence>
<name>A0A7W4UDJ9_9CELL</name>
<protein>
    <recommendedName>
        <fullName evidence="4">Fimbrial assembly protein</fullName>
    </recommendedName>
</protein>
<evidence type="ECO:0000313" key="3">
    <source>
        <dbReference type="Proteomes" id="UP000518206"/>
    </source>
</evidence>
<sequence length="211" mass="22338">MPQVDLTPPEVWAARALRQLQRRLVVGLGVVVLVVALACVAASMQAASAQRALADAETETSRLLAEQQEYADVPVVLDRLDSLEQARATGMSTEVLWTPYIGAIFAVMPPGVQLSSITTSGATPVLAPAAPADPLQQPSVGTVAFTGRSLTVPDTGAWLDGLSSIPGFQDAWVSGVETKEDDEDGVYYEVTSRVQFTVDAYAGRFSETEGN</sequence>